<proteinExistence type="predicted"/>
<protein>
    <submittedName>
        <fullName evidence="1">Uncharacterized protein</fullName>
    </submittedName>
</protein>
<dbReference type="EMBL" id="AGVE01000001">
    <property type="protein sequence ID" value="EHI14943.1"/>
    <property type="molecule type" value="Genomic_DNA"/>
</dbReference>
<evidence type="ECO:0000313" key="2">
    <source>
        <dbReference type="Proteomes" id="UP000004915"/>
    </source>
</evidence>
<keyword evidence="2" id="KW-1185">Reference proteome</keyword>
<accession>G7CAR3</accession>
<evidence type="ECO:0000313" key="1">
    <source>
        <dbReference type="EMBL" id="EHI14943.1"/>
    </source>
</evidence>
<dbReference type="AlphaFoldDB" id="G7CAR3"/>
<gene>
    <name evidence="1" type="ORF">KEK_00275</name>
</gene>
<organism evidence="1 2">
    <name type="scientific">Mycolicibacterium thermoresistibile (strain ATCC 19527 / DSM 44167 / CIP 105390 / JCM 6362 / NCTC 10409 / 316)</name>
    <name type="common">Mycobacterium thermoresistibile</name>
    <dbReference type="NCBI Taxonomy" id="1078020"/>
    <lineage>
        <taxon>Bacteria</taxon>
        <taxon>Bacillati</taxon>
        <taxon>Actinomycetota</taxon>
        <taxon>Actinomycetes</taxon>
        <taxon>Mycobacteriales</taxon>
        <taxon>Mycobacteriaceae</taxon>
        <taxon>Mycolicibacterium</taxon>
    </lineage>
</organism>
<reference evidence="1 2" key="1">
    <citation type="submission" date="2011-11" db="EMBL/GenBank/DDBJ databases">
        <authorList>
            <consortium name="Tuberculosis Structural Genomics Consortium"/>
            <person name="Ioerger T.R."/>
        </authorList>
    </citation>
    <scope>NUCLEOTIDE SEQUENCE [LARGE SCALE GENOMIC DNA]</scope>
    <source>
        <strain evidence="2">ATCC 19527 / DSM 44167 / CIP 105390 / JCM 6362 / NCTC 10409 / 316</strain>
    </source>
</reference>
<name>G7CAR3_MYCT3</name>
<comment type="caution">
    <text evidence="1">The sequence shown here is derived from an EMBL/GenBank/DDBJ whole genome shotgun (WGS) entry which is preliminary data.</text>
</comment>
<dbReference type="Proteomes" id="UP000004915">
    <property type="component" value="Unassembled WGS sequence"/>
</dbReference>
<sequence>MAATSHRQLQVTRRIHRLHPMQASVTAMSVARAI</sequence>